<gene>
    <name evidence="2" type="ORF">GQN54_08025</name>
</gene>
<name>A0A6N9NJM9_9FLAO</name>
<proteinExistence type="predicted"/>
<reference evidence="2 3" key="1">
    <citation type="submission" date="2019-12" db="EMBL/GenBank/DDBJ databases">
        <authorList>
            <person name="Zhao J."/>
        </authorList>
    </citation>
    <scope>NUCLEOTIDE SEQUENCE [LARGE SCALE GENOMIC DNA]</scope>
    <source>
        <strain evidence="2 3">S-15</strain>
    </source>
</reference>
<evidence type="ECO:0000313" key="2">
    <source>
        <dbReference type="EMBL" id="NBG66064.1"/>
    </source>
</evidence>
<sequence length="346" mass="41615">MNTISKKKFFFPIRDELRGYLTEYSREVKLPIQYKDLLHFESSMPVYDKEGRDTLWETVMFSQSDMEEINENLTKIYSLLKTEGDLEVTEHLYTNRIDYCPFGNSKPFRIRITNRYNDNYDYFYVKRADASRIYGLELEHILSPNRINYVVDGDTIIEEHIAGIPGDVFISNWLNDAELNEIRLAKEFVKFNERTFVRLLGDMRSYNYVVDMTPDFDDIQYRIRAIDFDQQTYEGMRTMYLPQFFKDNNAIVDFVVRYINPETIRQYQLEERAMIANRIKVSRYRLKDLLDIMEIDEISTEEKVKQLREELAVHFDDKDFLECENMGKILRHRLYILLYNNRDILS</sequence>
<organism evidence="2 3">
    <name type="scientific">Acidiluteibacter ferrifornacis</name>
    <dbReference type="NCBI Taxonomy" id="2692424"/>
    <lineage>
        <taxon>Bacteria</taxon>
        <taxon>Pseudomonadati</taxon>
        <taxon>Bacteroidota</taxon>
        <taxon>Flavobacteriia</taxon>
        <taxon>Flavobacteriales</taxon>
        <taxon>Cryomorphaceae</taxon>
        <taxon>Acidiluteibacter</taxon>
    </lineage>
</organism>
<dbReference type="EMBL" id="WWNE01000006">
    <property type="protein sequence ID" value="NBG66064.1"/>
    <property type="molecule type" value="Genomic_DNA"/>
</dbReference>
<protein>
    <submittedName>
        <fullName evidence="2">Uncharacterized protein</fullName>
    </submittedName>
</protein>
<evidence type="ECO:0000256" key="1">
    <source>
        <dbReference type="SAM" id="Coils"/>
    </source>
</evidence>
<dbReference type="AlphaFoldDB" id="A0A6N9NJM9"/>
<dbReference type="RefSeq" id="WP_160633009.1">
    <property type="nucleotide sequence ID" value="NZ_WWNE01000006.1"/>
</dbReference>
<evidence type="ECO:0000313" key="3">
    <source>
        <dbReference type="Proteomes" id="UP000470771"/>
    </source>
</evidence>
<feature type="coiled-coil region" evidence="1">
    <location>
        <begin position="290"/>
        <end position="324"/>
    </location>
</feature>
<dbReference type="Proteomes" id="UP000470771">
    <property type="component" value="Unassembled WGS sequence"/>
</dbReference>
<comment type="caution">
    <text evidence="2">The sequence shown here is derived from an EMBL/GenBank/DDBJ whole genome shotgun (WGS) entry which is preliminary data.</text>
</comment>
<keyword evidence="1" id="KW-0175">Coiled coil</keyword>
<keyword evidence="3" id="KW-1185">Reference proteome</keyword>
<accession>A0A6N9NJM9</accession>